<evidence type="ECO:0000313" key="6">
    <source>
        <dbReference type="Proteomes" id="UP001319080"/>
    </source>
</evidence>
<dbReference type="PANTHER" id="PTHR43133:SF46">
    <property type="entry name" value="RNA POLYMERASE SIGMA-70 FACTOR ECF SUBFAMILY"/>
    <property type="match status" value="1"/>
</dbReference>
<sequence>MKISEQEVKRMSQGDHDAFREIYERCWDTLYHFLRKETGSRYFSECVAQEVFASVWSNRARLTSYALLRDFMAASSRDYALVALKYFASKTFEGAFPDDEAGRRETVVRELAHRLDSEHYKGVFRKILGNLSSFQAMIFHFGITGSTSEEMSQSMDMPADVIRNHFCEAIVRVKESLKREMTAPVQRTPRDVPEQQAGRSFFG</sequence>
<evidence type="ECO:0000256" key="4">
    <source>
        <dbReference type="SAM" id="MobiDB-lite"/>
    </source>
</evidence>
<dbReference type="PANTHER" id="PTHR43133">
    <property type="entry name" value="RNA POLYMERASE ECF-TYPE SIGMA FACTO"/>
    <property type="match status" value="1"/>
</dbReference>
<evidence type="ECO:0000256" key="2">
    <source>
        <dbReference type="ARBA" id="ARBA00023082"/>
    </source>
</evidence>
<protein>
    <submittedName>
        <fullName evidence="5">Sigma-70 family RNA polymerase sigma factor</fullName>
    </submittedName>
</protein>
<dbReference type="Gene3D" id="1.10.1740.10">
    <property type="match status" value="1"/>
</dbReference>
<accession>A0AAP2E3C1</accession>
<dbReference type="Proteomes" id="UP001319080">
    <property type="component" value="Unassembled WGS sequence"/>
</dbReference>
<keyword evidence="6" id="KW-1185">Reference proteome</keyword>
<evidence type="ECO:0000313" key="5">
    <source>
        <dbReference type="EMBL" id="MBT1711309.1"/>
    </source>
</evidence>
<gene>
    <name evidence="5" type="ORF">KK062_23910</name>
</gene>
<organism evidence="5 6">
    <name type="scientific">Dawidia cretensis</name>
    <dbReference type="NCBI Taxonomy" id="2782350"/>
    <lineage>
        <taxon>Bacteria</taxon>
        <taxon>Pseudomonadati</taxon>
        <taxon>Bacteroidota</taxon>
        <taxon>Cytophagia</taxon>
        <taxon>Cytophagales</taxon>
        <taxon>Chryseotaleaceae</taxon>
        <taxon>Dawidia</taxon>
    </lineage>
</organism>
<keyword evidence="2" id="KW-0731">Sigma factor</keyword>
<feature type="region of interest" description="Disordered" evidence="4">
    <location>
        <begin position="181"/>
        <end position="203"/>
    </location>
</feature>
<keyword evidence="3" id="KW-0804">Transcription</keyword>
<dbReference type="EMBL" id="JAHESE010000031">
    <property type="protein sequence ID" value="MBT1711309.1"/>
    <property type="molecule type" value="Genomic_DNA"/>
</dbReference>
<evidence type="ECO:0000256" key="3">
    <source>
        <dbReference type="ARBA" id="ARBA00023163"/>
    </source>
</evidence>
<reference evidence="5 6" key="1">
    <citation type="submission" date="2021-05" db="EMBL/GenBank/DDBJ databases">
        <title>A Polyphasic approach of four new species of the genus Ohtaekwangia: Ohtaekwangia histidinii sp. nov., Ohtaekwangia cretensis sp. nov., Ohtaekwangia indiensis sp. nov., Ohtaekwangia reichenbachii sp. nov. from diverse environment.</title>
        <authorList>
            <person name="Octaviana S."/>
        </authorList>
    </citation>
    <scope>NUCLEOTIDE SEQUENCE [LARGE SCALE GENOMIC DNA]</scope>
    <source>
        <strain evidence="5 6">PWU5</strain>
    </source>
</reference>
<proteinExistence type="predicted"/>
<dbReference type="AlphaFoldDB" id="A0AAP2E3C1"/>
<dbReference type="GO" id="GO:0006352">
    <property type="term" value="P:DNA-templated transcription initiation"/>
    <property type="evidence" value="ECO:0007669"/>
    <property type="project" value="InterPro"/>
</dbReference>
<dbReference type="InterPro" id="IPR013325">
    <property type="entry name" value="RNA_pol_sigma_r2"/>
</dbReference>
<evidence type="ECO:0000256" key="1">
    <source>
        <dbReference type="ARBA" id="ARBA00023015"/>
    </source>
</evidence>
<comment type="caution">
    <text evidence="5">The sequence shown here is derived from an EMBL/GenBank/DDBJ whole genome shotgun (WGS) entry which is preliminary data.</text>
</comment>
<name>A0AAP2E3C1_9BACT</name>
<keyword evidence="1" id="KW-0805">Transcription regulation</keyword>
<dbReference type="SUPFAM" id="SSF88946">
    <property type="entry name" value="Sigma2 domain of RNA polymerase sigma factors"/>
    <property type="match status" value="1"/>
</dbReference>
<dbReference type="InterPro" id="IPR039425">
    <property type="entry name" value="RNA_pol_sigma-70-like"/>
</dbReference>
<dbReference type="RefSeq" id="WP_254086884.1">
    <property type="nucleotide sequence ID" value="NZ_JAHESE010000031.1"/>
</dbReference>
<dbReference type="GO" id="GO:0016987">
    <property type="term" value="F:sigma factor activity"/>
    <property type="evidence" value="ECO:0007669"/>
    <property type="project" value="UniProtKB-KW"/>
</dbReference>